<organism evidence="1 2">
    <name type="scientific">Bdellovibrio bacteriovorus</name>
    <dbReference type="NCBI Taxonomy" id="959"/>
    <lineage>
        <taxon>Bacteria</taxon>
        <taxon>Pseudomonadati</taxon>
        <taxon>Bdellovibrionota</taxon>
        <taxon>Bdellovibrionia</taxon>
        <taxon>Bdellovibrionales</taxon>
        <taxon>Pseudobdellovibrionaceae</taxon>
        <taxon>Bdellovibrio</taxon>
    </lineage>
</organism>
<sequence length="179" mass="19651">MKWILAVLVAALAGCSTTPKKESPSTGAVVPDVTAPSTIDYVALQTFLGLDRAPEELGYTERAFNTCDAGYGYSRSQNCRQEVFVVLHFRLLCRDSEGTISTILTESDVTPIAGRTVKWSLKGMTGTALTDGLGYGQIRTVSPRSQRRERARLAVGSEFLYMRANEITKIITPRPWCNP</sequence>
<accession>A0A1Z3N9Q0</accession>
<dbReference type="AlphaFoldDB" id="A0A1Z3N9Q0"/>
<evidence type="ECO:0008006" key="3">
    <source>
        <dbReference type="Google" id="ProtNLM"/>
    </source>
</evidence>
<proteinExistence type="predicted"/>
<gene>
    <name evidence="1" type="ORF">B9G79_11760</name>
</gene>
<dbReference type="OrthoDB" id="5292802at2"/>
<evidence type="ECO:0000313" key="1">
    <source>
        <dbReference type="EMBL" id="ASD64192.1"/>
    </source>
</evidence>
<name>A0A1Z3N9Q0_BDEBC</name>
<dbReference type="EMBL" id="CP020946">
    <property type="protein sequence ID" value="ASD64192.1"/>
    <property type="molecule type" value="Genomic_DNA"/>
</dbReference>
<evidence type="ECO:0000313" key="2">
    <source>
        <dbReference type="Proteomes" id="UP000197003"/>
    </source>
</evidence>
<reference evidence="1 2" key="1">
    <citation type="submission" date="2017-04" db="EMBL/GenBank/DDBJ databases">
        <title>Whole genome sequence of Bdellovibrio bacteriovorus strain SSB218315.</title>
        <authorList>
            <person name="Oyedara O."/>
            <person name="Rodriguez-Perez M.A."/>
        </authorList>
    </citation>
    <scope>NUCLEOTIDE SEQUENCE [LARGE SCALE GENOMIC DNA]</scope>
    <source>
        <strain evidence="1 2">SSB218315</strain>
    </source>
</reference>
<protein>
    <recommendedName>
        <fullName evidence="3">Lipoprotein</fullName>
    </recommendedName>
</protein>
<dbReference type="Proteomes" id="UP000197003">
    <property type="component" value="Chromosome"/>
</dbReference>
<dbReference type="RefSeq" id="WP_088565671.1">
    <property type="nucleotide sequence ID" value="NZ_CP020946.1"/>
</dbReference>
<dbReference type="PROSITE" id="PS51257">
    <property type="entry name" value="PROKAR_LIPOPROTEIN"/>
    <property type="match status" value="1"/>
</dbReference>